<evidence type="ECO:0000313" key="10">
    <source>
        <dbReference type="EMBL" id="CCH80065.1"/>
    </source>
</evidence>
<dbReference type="GO" id="GO:0005886">
    <property type="term" value="C:plasma membrane"/>
    <property type="evidence" value="ECO:0007669"/>
    <property type="project" value="UniProtKB-SubCell"/>
</dbReference>
<evidence type="ECO:0000256" key="2">
    <source>
        <dbReference type="ARBA" id="ARBA00008335"/>
    </source>
</evidence>
<feature type="transmembrane region" description="Helical" evidence="8">
    <location>
        <begin position="318"/>
        <end position="342"/>
    </location>
</feature>
<dbReference type="Pfam" id="PF07690">
    <property type="entry name" value="MFS_1"/>
    <property type="match status" value="1"/>
</dbReference>
<name>A0A077M7M0_9MICO</name>
<keyword evidence="4" id="KW-1003">Cell membrane</keyword>
<dbReference type="Proteomes" id="UP000035721">
    <property type="component" value="Unassembled WGS sequence"/>
</dbReference>
<feature type="transmembrane region" description="Helical" evidence="8">
    <location>
        <begin position="180"/>
        <end position="200"/>
    </location>
</feature>
<evidence type="ECO:0000313" key="11">
    <source>
        <dbReference type="Proteomes" id="UP000035721"/>
    </source>
</evidence>
<feature type="transmembrane region" description="Helical" evidence="8">
    <location>
        <begin position="150"/>
        <end position="168"/>
    </location>
</feature>
<feature type="domain" description="Major facilitator superfamily (MFS) profile" evidence="9">
    <location>
        <begin position="22"/>
        <end position="407"/>
    </location>
</feature>
<comment type="similarity">
    <text evidence="2">Belongs to the major facilitator superfamily.</text>
</comment>
<keyword evidence="6 8" id="KW-1133">Transmembrane helix</keyword>
<dbReference type="InterPro" id="IPR011701">
    <property type="entry name" value="MFS"/>
</dbReference>
<sequence length="431" mass="44009">MGSTPVLEGASRHAGYLPGTDGYRRVLVALFAAGLATFVLMYDTQAVLTELAASFRLTPEQSTLSVSLTTATLAVALLVAGPLSEIIGRTRLIRFSLIAATIVSALCALAPSWSMLLGLRLLLGVVIAGLPAVATSYLQEELHASAHGRAAGLYVGGTALGGMASRLLTAPVADAVGWRWALAAAAALALVCTVLVLVLLPRSRGFVPAEPRLRSLAGMAGKTLRDPALLALYGVGACGMGATIAVFNALGFRLVAAPFGLDVGFIGLLYLTYVLGSVSSGTAGSLADRWGRRTVIPIACAIALAGVLLTLVPALPAIIAGLALLVIGFFGMHGLASGWVTVRAHAVGVSTGQAAAFYLCAYYLGSSVFGNLGTTAWTRAAWPGVAAVAGVLILAAGVLVRILHRTPSALTVTTHPRPARLPGRPPGPAPR</sequence>
<feature type="transmembrane region" description="Helical" evidence="8">
    <location>
        <begin position="295"/>
        <end position="312"/>
    </location>
</feature>
<dbReference type="InterPro" id="IPR036259">
    <property type="entry name" value="MFS_trans_sf"/>
</dbReference>
<evidence type="ECO:0000256" key="6">
    <source>
        <dbReference type="ARBA" id="ARBA00022989"/>
    </source>
</evidence>
<dbReference type="CDD" id="cd17324">
    <property type="entry name" value="MFS_NepI_like"/>
    <property type="match status" value="1"/>
</dbReference>
<feature type="transmembrane region" description="Helical" evidence="8">
    <location>
        <begin position="380"/>
        <end position="400"/>
    </location>
</feature>
<evidence type="ECO:0000256" key="3">
    <source>
        <dbReference type="ARBA" id="ARBA00022448"/>
    </source>
</evidence>
<dbReference type="EMBL" id="CAJB01000406">
    <property type="protein sequence ID" value="CCH80065.1"/>
    <property type="molecule type" value="Genomic_DNA"/>
</dbReference>
<evidence type="ECO:0000256" key="4">
    <source>
        <dbReference type="ARBA" id="ARBA00022475"/>
    </source>
</evidence>
<dbReference type="PROSITE" id="PS50850">
    <property type="entry name" value="MFS"/>
    <property type="match status" value="1"/>
</dbReference>
<dbReference type="AlphaFoldDB" id="A0A077M7M0"/>
<keyword evidence="11" id="KW-1185">Reference proteome</keyword>
<evidence type="ECO:0000256" key="1">
    <source>
        <dbReference type="ARBA" id="ARBA00004651"/>
    </source>
</evidence>
<organism evidence="10 11">
    <name type="scientific">Nostocoides japonicum T1-X7</name>
    <dbReference type="NCBI Taxonomy" id="1194083"/>
    <lineage>
        <taxon>Bacteria</taxon>
        <taxon>Bacillati</taxon>
        <taxon>Actinomycetota</taxon>
        <taxon>Actinomycetes</taxon>
        <taxon>Micrococcales</taxon>
        <taxon>Intrasporangiaceae</taxon>
        <taxon>Nostocoides</taxon>
    </lineage>
</organism>
<feature type="transmembrane region" description="Helical" evidence="8">
    <location>
        <begin position="92"/>
        <end position="113"/>
    </location>
</feature>
<dbReference type="Gene3D" id="1.20.1250.20">
    <property type="entry name" value="MFS general substrate transporter like domains"/>
    <property type="match status" value="1"/>
</dbReference>
<feature type="transmembrane region" description="Helical" evidence="8">
    <location>
        <begin position="22"/>
        <end position="42"/>
    </location>
</feature>
<feature type="transmembrane region" description="Helical" evidence="8">
    <location>
        <begin position="62"/>
        <end position="80"/>
    </location>
</feature>
<dbReference type="GO" id="GO:0022857">
    <property type="term" value="F:transmembrane transporter activity"/>
    <property type="evidence" value="ECO:0007669"/>
    <property type="project" value="InterPro"/>
</dbReference>
<evidence type="ECO:0000259" key="9">
    <source>
        <dbReference type="PROSITE" id="PS50850"/>
    </source>
</evidence>
<keyword evidence="7 8" id="KW-0472">Membrane</keyword>
<evidence type="ECO:0000256" key="5">
    <source>
        <dbReference type="ARBA" id="ARBA00022692"/>
    </source>
</evidence>
<dbReference type="PANTHER" id="PTHR43271">
    <property type="entry name" value="BLL2771 PROTEIN"/>
    <property type="match status" value="1"/>
</dbReference>
<keyword evidence="3" id="KW-0813">Transport</keyword>
<feature type="transmembrane region" description="Helical" evidence="8">
    <location>
        <begin position="354"/>
        <end position="374"/>
    </location>
</feature>
<comment type="caution">
    <text evidence="10">The sequence shown here is derived from an EMBL/GenBank/DDBJ whole genome shotgun (WGS) entry which is preliminary data.</text>
</comment>
<keyword evidence="5 8" id="KW-0812">Transmembrane</keyword>
<evidence type="ECO:0000256" key="7">
    <source>
        <dbReference type="ARBA" id="ARBA00023136"/>
    </source>
</evidence>
<proteinExistence type="inferred from homology"/>
<evidence type="ECO:0000256" key="8">
    <source>
        <dbReference type="SAM" id="Phobius"/>
    </source>
</evidence>
<feature type="transmembrane region" description="Helical" evidence="8">
    <location>
        <begin position="119"/>
        <end position="138"/>
    </location>
</feature>
<dbReference type="OrthoDB" id="63984at2"/>
<feature type="transmembrane region" description="Helical" evidence="8">
    <location>
        <begin position="229"/>
        <end position="250"/>
    </location>
</feature>
<reference evidence="10 11" key="1">
    <citation type="journal article" date="2013" name="ISME J.">
        <title>A metabolic model for members of the genus Tetrasphaera involved in enhanced biological phosphorus removal.</title>
        <authorList>
            <person name="Kristiansen R."/>
            <person name="Nguyen H.T.T."/>
            <person name="Saunders A.M."/>
            <person name="Nielsen J.L."/>
            <person name="Wimmer R."/>
            <person name="Le V.Q."/>
            <person name="McIlroy S.J."/>
            <person name="Petrovski S."/>
            <person name="Seviour R.J."/>
            <person name="Calteau A."/>
            <person name="Nielsen K.L."/>
            <person name="Nielsen P.H."/>
        </authorList>
    </citation>
    <scope>NUCLEOTIDE SEQUENCE [LARGE SCALE GENOMIC DNA]</scope>
    <source>
        <strain evidence="10 11">T1-X7</strain>
    </source>
</reference>
<protein>
    <submittedName>
        <fullName evidence="10">Major facilitator superfamily MFS_1</fullName>
    </submittedName>
</protein>
<dbReference type="SUPFAM" id="SSF103473">
    <property type="entry name" value="MFS general substrate transporter"/>
    <property type="match status" value="1"/>
</dbReference>
<dbReference type="InterPro" id="IPR020846">
    <property type="entry name" value="MFS_dom"/>
</dbReference>
<accession>A0A077M7M0</accession>
<dbReference type="PANTHER" id="PTHR43271:SF1">
    <property type="entry name" value="INNER MEMBRANE TRANSPORT PROTEIN YNFM"/>
    <property type="match status" value="1"/>
</dbReference>
<comment type="subcellular location">
    <subcellularLocation>
        <location evidence="1">Cell membrane</location>
        <topology evidence="1">Multi-pass membrane protein</topology>
    </subcellularLocation>
</comment>
<gene>
    <name evidence="10" type="ORF">BN12_720003</name>
</gene>